<dbReference type="GO" id="GO:0016787">
    <property type="term" value="F:hydrolase activity"/>
    <property type="evidence" value="ECO:0007669"/>
    <property type="project" value="UniProtKB-KW"/>
</dbReference>
<dbReference type="InterPro" id="IPR010225">
    <property type="entry name" value="HrpB"/>
</dbReference>
<dbReference type="AlphaFoldDB" id="A0A5C4LKZ9"/>
<evidence type="ECO:0000256" key="5">
    <source>
        <dbReference type="SAM" id="MobiDB-lite"/>
    </source>
</evidence>
<organism evidence="8 9">
    <name type="scientific">Methylobacterium terricola</name>
    <dbReference type="NCBI Taxonomy" id="2583531"/>
    <lineage>
        <taxon>Bacteria</taxon>
        <taxon>Pseudomonadati</taxon>
        <taxon>Pseudomonadota</taxon>
        <taxon>Alphaproteobacteria</taxon>
        <taxon>Hyphomicrobiales</taxon>
        <taxon>Methylobacteriaceae</taxon>
        <taxon>Methylobacterium</taxon>
    </lineage>
</organism>
<feature type="domain" description="Helicase C-terminal" evidence="7">
    <location>
        <begin position="208"/>
        <end position="383"/>
    </location>
</feature>
<keyword evidence="2" id="KW-0378">Hydrolase</keyword>
<dbReference type="RefSeq" id="WP_139036157.1">
    <property type="nucleotide sequence ID" value="NZ_VDDA01000004.1"/>
</dbReference>
<dbReference type="GO" id="GO:0005524">
    <property type="term" value="F:ATP binding"/>
    <property type="evidence" value="ECO:0007669"/>
    <property type="project" value="UniProtKB-KW"/>
</dbReference>
<accession>A0A5C4LKZ9</accession>
<evidence type="ECO:0000256" key="4">
    <source>
        <dbReference type="ARBA" id="ARBA00022840"/>
    </source>
</evidence>
<evidence type="ECO:0000259" key="6">
    <source>
        <dbReference type="PROSITE" id="PS51192"/>
    </source>
</evidence>
<dbReference type="PANTHER" id="PTHR43519">
    <property type="entry name" value="ATP-DEPENDENT RNA HELICASE HRPB"/>
    <property type="match status" value="1"/>
</dbReference>
<evidence type="ECO:0000313" key="9">
    <source>
        <dbReference type="Proteomes" id="UP000305267"/>
    </source>
</evidence>
<evidence type="ECO:0000256" key="2">
    <source>
        <dbReference type="ARBA" id="ARBA00022801"/>
    </source>
</evidence>
<dbReference type="SMART" id="SM00847">
    <property type="entry name" value="HA2"/>
    <property type="match status" value="1"/>
</dbReference>
<dbReference type="InterPro" id="IPR013689">
    <property type="entry name" value="RNA_helicase_ATP-dep_HrpB_C"/>
</dbReference>
<dbReference type="InterPro" id="IPR011545">
    <property type="entry name" value="DEAD/DEAH_box_helicase_dom"/>
</dbReference>
<dbReference type="SUPFAM" id="SSF52540">
    <property type="entry name" value="P-loop containing nucleoside triphosphate hydrolases"/>
    <property type="match status" value="1"/>
</dbReference>
<keyword evidence="9" id="KW-1185">Reference proteome</keyword>
<dbReference type="Gene3D" id="1.20.120.1080">
    <property type="match status" value="1"/>
</dbReference>
<dbReference type="InterPro" id="IPR001650">
    <property type="entry name" value="Helicase_C-like"/>
</dbReference>
<dbReference type="PANTHER" id="PTHR43519:SF1">
    <property type="entry name" value="ATP-DEPENDENT RNA HELICASE HRPB"/>
    <property type="match status" value="1"/>
</dbReference>
<feature type="region of interest" description="Disordered" evidence="5">
    <location>
        <begin position="821"/>
        <end position="844"/>
    </location>
</feature>
<dbReference type="Pfam" id="PF00270">
    <property type="entry name" value="DEAD"/>
    <property type="match status" value="1"/>
</dbReference>
<dbReference type="SMART" id="SM00487">
    <property type="entry name" value="DEXDc"/>
    <property type="match status" value="1"/>
</dbReference>
<comment type="caution">
    <text evidence="8">The sequence shown here is derived from an EMBL/GenBank/DDBJ whole genome shotgun (WGS) entry which is preliminary data.</text>
</comment>
<dbReference type="NCBIfam" id="TIGR01970">
    <property type="entry name" value="DEAH_box_HrpB"/>
    <property type="match status" value="1"/>
</dbReference>
<keyword evidence="3 8" id="KW-0347">Helicase</keyword>
<dbReference type="CDD" id="cd18791">
    <property type="entry name" value="SF2_C_RHA"/>
    <property type="match status" value="1"/>
</dbReference>
<reference evidence="8 9" key="1">
    <citation type="submission" date="2019-06" db="EMBL/GenBank/DDBJ databases">
        <title>Genome of Methylobacterium sp. 17Sr1-39.</title>
        <authorList>
            <person name="Seo T."/>
        </authorList>
    </citation>
    <scope>NUCLEOTIDE SEQUENCE [LARGE SCALE GENOMIC DNA]</scope>
    <source>
        <strain evidence="8 9">17Sr1-39</strain>
    </source>
</reference>
<dbReference type="InterPro" id="IPR049614">
    <property type="entry name" value="HrpB_DEXH"/>
</dbReference>
<dbReference type="InterPro" id="IPR007502">
    <property type="entry name" value="Helicase-assoc_dom"/>
</dbReference>
<gene>
    <name evidence="8" type="primary">hrpB</name>
    <name evidence="8" type="ORF">FF100_10555</name>
</gene>
<evidence type="ECO:0000259" key="7">
    <source>
        <dbReference type="PROSITE" id="PS51194"/>
    </source>
</evidence>
<dbReference type="SMART" id="SM00490">
    <property type="entry name" value="HELICc"/>
    <property type="match status" value="1"/>
</dbReference>
<dbReference type="InterPro" id="IPR027417">
    <property type="entry name" value="P-loop_NTPase"/>
</dbReference>
<sequence length="844" mass="89563">MRSAPSLPIDAVLPDLAAALTGPSAGGRSHGSFNAVLVAPPGAGKTTRVPLALLEAPWRGDRRIILLEPRRLAARAAAERMAATLGEALGETVGLRVRLGSKVSARTRIEVVTEGVFARIILDDPELDGIAAVLFDEFHERSLDADLGLALALDAQGALREDLRLVAMSATIDGARVAALMGDAPVIVSEGRAFPVETRHLDRDAQIRIEDAVTDAVMRALRAEPGSVLAFLPGQAEIRRTEERLRARLSDVADVDLAPLYGALDRAEQDRAVRPSPAGRRKVVLATAIAETSLTIEGVRVVVDSGLARVPVYEPDLGLTRLVTQRASRASVDQRRGRAGRTQPGVCYRLWSEAATGALEPFTRPEILAADLAGLVLDCAAWGVADPTTLPFLDPPPAPALSEARALLAGLDALDADGRLTAAGRALRALPLPPRLARMVVSAAAHGREAARAAADVAAVLVERGLGGDAVDLTERVERARRDRSARAEDMRRLATGWAKTATGMVAPAGAAETPDLGPQAGTRIGTFLALAYPDRIARARGKPGEYVLANGRGAALDPAAGLAREPFLAVAEIVGKASSARILAAAPIALPAIESLFADRIEARTRVEFDPEARALRARAQRRLGAVSLAERILPVPPDADSAAILARGLAALGVAALPWSKAAQQWRERVMFLRSAEGEPWPDLSDGPLAEALPDWLGPHLAGITRLDEIGADRLSEALHDLVPWNLRARLDAEAPTHIEVPTGSRIPVDYAAEGGPALAVRVQELFGLARHPTIGGGRVPLVLHLLSPAQRPIQITRDLPGFWRGSWAAVRADMRGQYPRHPWPEDPTTAPPTRRAKPRGT</sequence>
<keyword evidence="1" id="KW-0547">Nucleotide-binding</keyword>
<proteinExistence type="predicted"/>
<dbReference type="PROSITE" id="PS51194">
    <property type="entry name" value="HELICASE_CTER"/>
    <property type="match status" value="1"/>
</dbReference>
<dbReference type="PROSITE" id="PS51192">
    <property type="entry name" value="HELICASE_ATP_BIND_1"/>
    <property type="match status" value="1"/>
</dbReference>
<dbReference type="InterPro" id="IPR014001">
    <property type="entry name" value="Helicase_ATP-bd"/>
</dbReference>
<keyword evidence="4" id="KW-0067">ATP-binding</keyword>
<dbReference type="EMBL" id="VDDA01000004">
    <property type="protein sequence ID" value="TNC13751.1"/>
    <property type="molecule type" value="Genomic_DNA"/>
</dbReference>
<evidence type="ECO:0000313" key="8">
    <source>
        <dbReference type="EMBL" id="TNC13751.1"/>
    </source>
</evidence>
<dbReference type="Pfam" id="PF00271">
    <property type="entry name" value="Helicase_C"/>
    <property type="match status" value="1"/>
</dbReference>
<dbReference type="Proteomes" id="UP000305267">
    <property type="component" value="Unassembled WGS sequence"/>
</dbReference>
<name>A0A5C4LKZ9_9HYPH</name>
<dbReference type="CDD" id="cd17990">
    <property type="entry name" value="DEXHc_HrpB"/>
    <property type="match status" value="1"/>
</dbReference>
<dbReference type="Gene3D" id="3.40.50.300">
    <property type="entry name" value="P-loop containing nucleotide triphosphate hydrolases"/>
    <property type="match status" value="2"/>
</dbReference>
<dbReference type="GO" id="GO:0004386">
    <property type="term" value="F:helicase activity"/>
    <property type="evidence" value="ECO:0007669"/>
    <property type="project" value="UniProtKB-KW"/>
</dbReference>
<evidence type="ECO:0000256" key="3">
    <source>
        <dbReference type="ARBA" id="ARBA00022806"/>
    </source>
</evidence>
<dbReference type="FunFam" id="3.40.50.300:FF:002125">
    <property type="entry name" value="ATP-dependent helicase HrpB"/>
    <property type="match status" value="1"/>
</dbReference>
<feature type="domain" description="Helicase ATP-binding" evidence="6">
    <location>
        <begin position="26"/>
        <end position="190"/>
    </location>
</feature>
<evidence type="ECO:0000256" key="1">
    <source>
        <dbReference type="ARBA" id="ARBA00022741"/>
    </source>
</evidence>
<dbReference type="PIRSF" id="PIRSF005496">
    <property type="entry name" value="ATP_hel_hrpB"/>
    <property type="match status" value="1"/>
</dbReference>
<protein>
    <submittedName>
        <fullName evidence="8">ATP-dependent helicase HrpB</fullName>
    </submittedName>
</protein>
<dbReference type="Pfam" id="PF08482">
    <property type="entry name" value="HrpB_C"/>
    <property type="match status" value="1"/>
</dbReference>
<dbReference type="OrthoDB" id="9805617at2"/>
<dbReference type="GO" id="GO:0003676">
    <property type="term" value="F:nucleic acid binding"/>
    <property type="evidence" value="ECO:0007669"/>
    <property type="project" value="InterPro"/>
</dbReference>